<dbReference type="AlphaFoldDB" id="A0A919IZW7"/>
<name>A0A919IZW7_9ACTN</name>
<evidence type="ECO:0000256" key="1">
    <source>
        <dbReference type="SAM" id="MobiDB-lite"/>
    </source>
</evidence>
<keyword evidence="3" id="KW-1185">Reference proteome</keyword>
<feature type="region of interest" description="Disordered" evidence="1">
    <location>
        <begin position="115"/>
        <end position="134"/>
    </location>
</feature>
<comment type="caution">
    <text evidence="2">The sequence shown here is derived from an EMBL/GenBank/DDBJ whole genome shotgun (WGS) entry which is preliminary data.</text>
</comment>
<protein>
    <submittedName>
        <fullName evidence="2">Uncharacterized protein</fullName>
    </submittedName>
</protein>
<proteinExistence type="predicted"/>
<evidence type="ECO:0000313" key="2">
    <source>
        <dbReference type="EMBL" id="GIE10363.1"/>
    </source>
</evidence>
<reference evidence="2" key="1">
    <citation type="submission" date="2021-01" db="EMBL/GenBank/DDBJ databases">
        <title>Whole genome shotgun sequence of Actinoplanes ferrugineus NBRC 15555.</title>
        <authorList>
            <person name="Komaki H."/>
            <person name="Tamura T."/>
        </authorList>
    </citation>
    <scope>NUCLEOTIDE SEQUENCE</scope>
    <source>
        <strain evidence="2">NBRC 15555</strain>
    </source>
</reference>
<organism evidence="2 3">
    <name type="scientific">Paractinoplanes ferrugineus</name>
    <dbReference type="NCBI Taxonomy" id="113564"/>
    <lineage>
        <taxon>Bacteria</taxon>
        <taxon>Bacillati</taxon>
        <taxon>Actinomycetota</taxon>
        <taxon>Actinomycetes</taxon>
        <taxon>Micromonosporales</taxon>
        <taxon>Micromonosporaceae</taxon>
        <taxon>Paractinoplanes</taxon>
    </lineage>
</organism>
<dbReference type="RefSeq" id="WP_203816927.1">
    <property type="nucleotide sequence ID" value="NZ_BAAABP010000071.1"/>
</dbReference>
<dbReference type="Proteomes" id="UP000598174">
    <property type="component" value="Unassembled WGS sequence"/>
</dbReference>
<evidence type="ECO:0000313" key="3">
    <source>
        <dbReference type="Proteomes" id="UP000598174"/>
    </source>
</evidence>
<dbReference type="EMBL" id="BOMM01000016">
    <property type="protein sequence ID" value="GIE10363.1"/>
    <property type="molecule type" value="Genomic_DNA"/>
</dbReference>
<gene>
    <name evidence="2" type="ORF">Afe05nite_22030</name>
</gene>
<sequence length="134" mass="14711">MQPKTDSAARPTIKRFLHGELAKVDDEGCILDLVVELTDGVVHHHLGGQHPGQREVATRYEVGPAGDLTVWSVRLDRDLPPEVRRVITYSSQGWLTVEGPALPLDVRVPEPAAMVDPRGWQDSYKGPGRSQLGS</sequence>
<accession>A0A919IZW7</accession>